<dbReference type="InterPro" id="IPR013083">
    <property type="entry name" value="Znf_RING/FYVE/PHD"/>
</dbReference>
<accession>A0A7L3WU95</accession>
<keyword evidence="1" id="KW-0479">Metal-binding</keyword>
<comment type="caution">
    <text evidence="6">The sequence shown here is derived from an EMBL/GenBank/DDBJ whole genome shotgun (WGS) entry which is preliminary data.</text>
</comment>
<dbReference type="PROSITE" id="PS50089">
    <property type="entry name" value="ZF_RING_2"/>
    <property type="match status" value="1"/>
</dbReference>
<evidence type="ECO:0000256" key="4">
    <source>
        <dbReference type="PROSITE-ProRule" id="PRU00175"/>
    </source>
</evidence>
<dbReference type="InterPro" id="IPR059102">
    <property type="entry name" value="PHD_PHF7/G2E3-like"/>
</dbReference>
<evidence type="ECO:0000313" key="7">
    <source>
        <dbReference type="Proteomes" id="UP000518911"/>
    </source>
</evidence>
<evidence type="ECO:0000313" key="6">
    <source>
        <dbReference type="EMBL" id="NXV80080.1"/>
    </source>
</evidence>
<evidence type="ECO:0000256" key="2">
    <source>
        <dbReference type="ARBA" id="ARBA00022771"/>
    </source>
</evidence>
<dbReference type="OrthoDB" id="512616at2759"/>
<evidence type="ECO:0000256" key="1">
    <source>
        <dbReference type="ARBA" id="ARBA00022723"/>
    </source>
</evidence>
<feature type="non-terminal residue" evidence="6">
    <location>
        <position position="1"/>
    </location>
</feature>
<dbReference type="GO" id="GO:0016874">
    <property type="term" value="F:ligase activity"/>
    <property type="evidence" value="ECO:0007669"/>
    <property type="project" value="UniProtKB-KW"/>
</dbReference>
<dbReference type="InterPro" id="IPR051188">
    <property type="entry name" value="PHD-type_Zinc_Finger"/>
</dbReference>
<dbReference type="EMBL" id="VZUJ01099722">
    <property type="protein sequence ID" value="NXV80080.1"/>
    <property type="molecule type" value="Genomic_DNA"/>
</dbReference>
<keyword evidence="2 4" id="KW-0863">Zinc-finger</keyword>
<feature type="non-terminal residue" evidence="6">
    <location>
        <position position="112"/>
    </location>
</feature>
<gene>
    <name evidence="6" type="primary">G2e3_10</name>
    <name evidence="6" type="ORF">ATLROG_R03108</name>
</gene>
<feature type="domain" description="RING-type" evidence="5">
    <location>
        <begin position="6"/>
        <end position="55"/>
    </location>
</feature>
<dbReference type="InterPro" id="IPR019786">
    <property type="entry name" value="Zinc_finger_PHD-type_CS"/>
</dbReference>
<dbReference type="Gene3D" id="3.30.40.10">
    <property type="entry name" value="Zinc/RING finger domain, C3HC4 (zinc finger)"/>
    <property type="match status" value="2"/>
</dbReference>
<dbReference type="Pfam" id="PF26054">
    <property type="entry name" value="PHD_G2E3"/>
    <property type="match status" value="1"/>
</dbReference>
<protein>
    <submittedName>
        <fullName evidence="6">G2E3 ligase</fullName>
    </submittedName>
</protein>
<keyword evidence="6" id="KW-0436">Ligase</keyword>
<evidence type="ECO:0000256" key="3">
    <source>
        <dbReference type="ARBA" id="ARBA00022833"/>
    </source>
</evidence>
<dbReference type="AlphaFoldDB" id="A0A7L3WU95"/>
<dbReference type="SUPFAM" id="SSF57850">
    <property type="entry name" value="RING/U-box"/>
    <property type="match status" value="1"/>
</dbReference>
<organism evidence="6 7">
    <name type="scientific">Atlantisia rogersi</name>
    <name type="common">Inaccessible Island rail</name>
    <dbReference type="NCBI Taxonomy" id="2478892"/>
    <lineage>
        <taxon>Eukaryota</taxon>
        <taxon>Metazoa</taxon>
        <taxon>Chordata</taxon>
        <taxon>Craniata</taxon>
        <taxon>Vertebrata</taxon>
        <taxon>Euteleostomi</taxon>
        <taxon>Archelosauria</taxon>
        <taxon>Archosauria</taxon>
        <taxon>Dinosauria</taxon>
        <taxon>Saurischia</taxon>
        <taxon>Theropoda</taxon>
        <taxon>Coelurosauria</taxon>
        <taxon>Aves</taxon>
        <taxon>Neognathae</taxon>
        <taxon>Neoaves</taxon>
        <taxon>Gruiformes</taxon>
        <taxon>Rallidae</taxon>
        <taxon>Atlantisia</taxon>
    </lineage>
</organism>
<dbReference type="PANTHER" id="PTHR12420">
    <property type="entry name" value="PHD FINGER PROTEIN"/>
    <property type="match status" value="1"/>
</dbReference>
<dbReference type="PANTHER" id="PTHR12420:SF47">
    <property type="entry name" value="PHD FINGER PROTEIN 7"/>
    <property type="match status" value="1"/>
</dbReference>
<dbReference type="PROSITE" id="PS01359">
    <property type="entry name" value="ZF_PHD_1"/>
    <property type="match status" value="1"/>
</dbReference>
<dbReference type="GO" id="GO:0008270">
    <property type="term" value="F:zinc ion binding"/>
    <property type="evidence" value="ECO:0007669"/>
    <property type="project" value="UniProtKB-KW"/>
</dbReference>
<keyword evidence="3" id="KW-0862">Zinc</keyword>
<dbReference type="InterPro" id="IPR001841">
    <property type="entry name" value="Znf_RING"/>
</dbReference>
<dbReference type="Proteomes" id="UP000518911">
    <property type="component" value="Unassembled WGS sequence"/>
</dbReference>
<keyword evidence="7" id="KW-1185">Reference proteome</keyword>
<proteinExistence type="predicted"/>
<name>A0A7L3WU95_9GRUI</name>
<evidence type="ECO:0000259" key="5">
    <source>
        <dbReference type="PROSITE" id="PS50089"/>
    </source>
</evidence>
<reference evidence="6 7" key="1">
    <citation type="submission" date="2019-09" db="EMBL/GenBank/DDBJ databases">
        <title>Bird 10,000 Genomes (B10K) Project - Family phase.</title>
        <authorList>
            <person name="Zhang G."/>
        </authorList>
    </citation>
    <scope>NUCLEOTIDE SEQUENCE [LARGE SCALE GENOMIC DNA]</scope>
    <source>
        <strain evidence="6">OUT-0055</strain>
        <tissue evidence="6">Blood</tissue>
    </source>
</reference>
<dbReference type="GO" id="GO:0005634">
    <property type="term" value="C:nucleus"/>
    <property type="evidence" value="ECO:0007669"/>
    <property type="project" value="TreeGrafter"/>
</dbReference>
<sequence length="112" mass="13068">EEDTTCLICLEPVEHRLSYDIMVCPACKHAWFHRTCIQTYAIYTGLQGFCCPHCKNVFRFYLEMLSMGIRIPRRGPLLERRRTYPAVNQRHRRCDASECLCPGGREQAENEG</sequence>